<evidence type="ECO:0000313" key="2">
    <source>
        <dbReference type="Proteomes" id="UP000008694"/>
    </source>
</evidence>
<proteinExistence type="predicted"/>
<accession>D7LR18</accession>
<dbReference type="AlphaFoldDB" id="D7LR18"/>
<keyword evidence="2" id="KW-1185">Reference proteome</keyword>
<dbReference type="EMBL" id="GL348717">
    <property type="protein sequence ID" value="EFH53205.1"/>
    <property type="molecule type" value="Genomic_DNA"/>
</dbReference>
<dbReference type="HOGENOM" id="CLU_2530550_0_0_1"/>
<reference evidence="2" key="1">
    <citation type="journal article" date="2011" name="Nat. Genet.">
        <title>The Arabidopsis lyrata genome sequence and the basis of rapid genome size change.</title>
        <authorList>
            <person name="Hu T.T."/>
            <person name="Pattyn P."/>
            <person name="Bakker E.G."/>
            <person name="Cao J."/>
            <person name="Cheng J.-F."/>
            <person name="Clark R.M."/>
            <person name="Fahlgren N."/>
            <person name="Fawcett J.A."/>
            <person name="Grimwood J."/>
            <person name="Gundlach H."/>
            <person name="Haberer G."/>
            <person name="Hollister J.D."/>
            <person name="Ossowski S."/>
            <person name="Ottilar R.P."/>
            <person name="Salamov A.A."/>
            <person name="Schneeberger K."/>
            <person name="Spannagl M."/>
            <person name="Wang X."/>
            <person name="Yang L."/>
            <person name="Nasrallah M.E."/>
            <person name="Bergelson J."/>
            <person name="Carrington J.C."/>
            <person name="Gaut B.S."/>
            <person name="Schmutz J."/>
            <person name="Mayer K.F.X."/>
            <person name="Van de Peer Y."/>
            <person name="Grigoriev I.V."/>
            <person name="Nordborg M."/>
            <person name="Weigel D."/>
            <person name="Guo Y.-L."/>
        </authorList>
    </citation>
    <scope>NUCLEOTIDE SEQUENCE [LARGE SCALE GENOMIC DNA]</scope>
    <source>
        <strain evidence="2">cv. MN47</strain>
    </source>
</reference>
<dbReference type="Proteomes" id="UP000008694">
    <property type="component" value="Unassembled WGS sequence"/>
</dbReference>
<organism evidence="2">
    <name type="scientific">Arabidopsis lyrata subsp. lyrata</name>
    <name type="common">Lyre-leaved rock-cress</name>
    <dbReference type="NCBI Taxonomy" id="81972"/>
    <lineage>
        <taxon>Eukaryota</taxon>
        <taxon>Viridiplantae</taxon>
        <taxon>Streptophyta</taxon>
        <taxon>Embryophyta</taxon>
        <taxon>Tracheophyta</taxon>
        <taxon>Spermatophyta</taxon>
        <taxon>Magnoliopsida</taxon>
        <taxon>eudicotyledons</taxon>
        <taxon>Gunneridae</taxon>
        <taxon>Pentapetalae</taxon>
        <taxon>rosids</taxon>
        <taxon>malvids</taxon>
        <taxon>Brassicales</taxon>
        <taxon>Brassicaceae</taxon>
        <taxon>Camelineae</taxon>
        <taxon>Arabidopsis</taxon>
    </lineage>
</organism>
<evidence type="ECO:0000313" key="1">
    <source>
        <dbReference type="EMBL" id="EFH53205.1"/>
    </source>
</evidence>
<sequence length="84" mass="9880">MDTKEAIGSLGNLLIRTNPNSQNPKRIVLKIFDYTLSVTRPSGLQKPYDEERNAFRKRSKETFVKDLTKKTRIEINRKLWRGRC</sequence>
<name>D7LR18_ARALL</name>
<dbReference type="Gramene" id="scaffold_500500.1">
    <property type="protein sequence ID" value="scaffold_500500.1"/>
    <property type="gene ID" value="scaffold_500500.1"/>
</dbReference>
<protein>
    <submittedName>
        <fullName evidence="1">Predicted protein</fullName>
    </submittedName>
</protein>
<gene>
    <name evidence="1" type="ORF">ARALYDRAFT_904796</name>
</gene>